<protein>
    <submittedName>
        <fullName evidence="2">Uncharacterized protein</fullName>
    </submittedName>
</protein>
<comment type="caution">
    <text evidence="2">The sequence shown here is derived from an EMBL/GenBank/DDBJ whole genome shotgun (WGS) entry which is preliminary data.</text>
</comment>
<dbReference type="Proteomes" id="UP001142372">
    <property type="component" value="Unassembled WGS sequence"/>
</dbReference>
<evidence type="ECO:0000256" key="1">
    <source>
        <dbReference type="SAM" id="MobiDB-lite"/>
    </source>
</evidence>
<gene>
    <name evidence="2" type="ORF">GCM10017584_16870</name>
</gene>
<accession>A0A9W6H9S3</accession>
<sequence>MGRSSQFGAKRYSVSRRLLISDSPGTLLAEYPQPAPGTKCVGSGTPEDQFESHALRLAEQTPGWPSL</sequence>
<organism evidence="2 3">
    <name type="scientific">Leifsonia poae</name>
    <dbReference type="NCBI Taxonomy" id="110933"/>
    <lineage>
        <taxon>Bacteria</taxon>
        <taxon>Bacillati</taxon>
        <taxon>Actinomycetota</taxon>
        <taxon>Actinomycetes</taxon>
        <taxon>Micrococcales</taxon>
        <taxon>Microbacteriaceae</taxon>
        <taxon>Leifsonia</taxon>
    </lineage>
</organism>
<dbReference type="EMBL" id="BSEN01000006">
    <property type="protein sequence ID" value="GLJ76113.1"/>
    <property type="molecule type" value="Genomic_DNA"/>
</dbReference>
<feature type="region of interest" description="Disordered" evidence="1">
    <location>
        <begin position="29"/>
        <end position="49"/>
    </location>
</feature>
<evidence type="ECO:0000313" key="2">
    <source>
        <dbReference type="EMBL" id="GLJ76113.1"/>
    </source>
</evidence>
<dbReference type="AlphaFoldDB" id="A0A9W6H9S3"/>
<keyword evidence="3" id="KW-1185">Reference proteome</keyword>
<evidence type="ECO:0000313" key="3">
    <source>
        <dbReference type="Proteomes" id="UP001142372"/>
    </source>
</evidence>
<proteinExistence type="predicted"/>
<reference evidence="2" key="1">
    <citation type="journal article" date="2014" name="Int. J. Syst. Evol. Microbiol.">
        <title>Complete genome sequence of Corynebacterium casei LMG S-19264T (=DSM 44701T), isolated from a smear-ripened cheese.</title>
        <authorList>
            <consortium name="US DOE Joint Genome Institute (JGI-PGF)"/>
            <person name="Walter F."/>
            <person name="Albersmeier A."/>
            <person name="Kalinowski J."/>
            <person name="Ruckert C."/>
        </authorList>
    </citation>
    <scope>NUCLEOTIDE SEQUENCE</scope>
    <source>
        <strain evidence="2">VKM Ac-1401</strain>
    </source>
</reference>
<name>A0A9W6H9S3_9MICO</name>
<reference evidence="2" key="2">
    <citation type="submission" date="2023-01" db="EMBL/GenBank/DDBJ databases">
        <authorList>
            <person name="Sun Q."/>
            <person name="Evtushenko L."/>
        </authorList>
    </citation>
    <scope>NUCLEOTIDE SEQUENCE</scope>
    <source>
        <strain evidence="2">VKM Ac-1401</strain>
    </source>
</reference>